<organism evidence="2 3">
    <name type="scientific">Streptomyces kaniharaensis</name>
    <dbReference type="NCBI Taxonomy" id="212423"/>
    <lineage>
        <taxon>Bacteria</taxon>
        <taxon>Bacillati</taxon>
        <taxon>Actinomycetota</taxon>
        <taxon>Actinomycetes</taxon>
        <taxon>Kitasatosporales</taxon>
        <taxon>Streptomycetaceae</taxon>
        <taxon>Streptomyces</taxon>
    </lineage>
</organism>
<dbReference type="EMBL" id="WBOF01000001">
    <property type="protein sequence ID" value="MQS13108.1"/>
    <property type="molecule type" value="Genomic_DNA"/>
</dbReference>
<feature type="domain" description="DUF397" evidence="1">
    <location>
        <begin position="5"/>
        <end position="55"/>
    </location>
</feature>
<comment type="caution">
    <text evidence="2">The sequence shown here is derived from an EMBL/GenBank/DDBJ whole genome shotgun (WGS) entry which is preliminary data.</text>
</comment>
<dbReference type="InterPro" id="IPR007278">
    <property type="entry name" value="DUF397"/>
</dbReference>
<reference evidence="2 3" key="1">
    <citation type="submission" date="2019-09" db="EMBL/GenBank/DDBJ databases">
        <title>Genome Sequences of Streptomyces kaniharaensis ATCC 21070.</title>
        <authorList>
            <person name="Zhu W."/>
            <person name="De Crecy-Lagard V."/>
            <person name="Richards N.G."/>
        </authorList>
    </citation>
    <scope>NUCLEOTIDE SEQUENCE [LARGE SCALE GENOMIC DNA]</scope>
    <source>
        <strain evidence="2 3">SF-557</strain>
    </source>
</reference>
<dbReference type="AlphaFoldDB" id="A0A6N7KRY0"/>
<protein>
    <submittedName>
        <fullName evidence="2">DUF397 domain-containing protein</fullName>
    </submittedName>
</protein>
<dbReference type="Proteomes" id="UP000450000">
    <property type="component" value="Unassembled WGS sequence"/>
</dbReference>
<dbReference type="OrthoDB" id="4324620at2"/>
<dbReference type="RefSeq" id="WP_153461316.1">
    <property type="nucleotide sequence ID" value="NZ_WBOF01000001.1"/>
</dbReference>
<sequence length="66" mass="7322">MPEPDWQKSSFSAANNECVEVRAVNGLVELRESDEGDIIVRTTPIKFATFLQGAKAREFDHLTANA</sequence>
<gene>
    <name evidence="2" type="ORF">F7Q99_12645</name>
</gene>
<evidence type="ECO:0000259" key="1">
    <source>
        <dbReference type="Pfam" id="PF04149"/>
    </source>
</evidence>
<keyword evidence="3" id="KW-1185">Reference proteome</keyword>
<accession>A0A6N7KRY0</accession>
<proteinExistence type="predicted"/>
<evidence type="ECO:0000313" key="2">
    <source>
        <dbReference type="EMBL" id="MQS13108.1"/>
    </source>
</evidence>
<name>A0A6N7KRY0_9ACTN</name>
<evidence type="ECO:0000313" key="3">
    <source>
        <dbReference type="Proteomes" id="UP000450000"/>
    </source>
</evidence>
<dbReference type="Pfam" id="PF04149">
    <property type="entry name" value="DUF397"/>
    <property type="match status" value="1"/>
</dbReference>